<gene>
    <name evidence="3" type="ORF">FF38_11014</name>
</gene>
<keyword evidence="1" id="KW-0175">Coiled coil</keyword>
<reference evidence="3 4" key="1">
    <citation type="journal article" date="2015" name="Nat. Commun.">
        <title>Lucilia cuprina genome unlocks parasitic fly biology to underpin future interventions.</title>
        <authorList>
            <person name="Anstead C.A."/>
            <person name="Korhonen P.K."/>
            <person name="Young N.D."/>
            <person name="Hall R.S."/>
            <person name="Jex A.R."/>
            <person name="Murali S.C."/>
            <person name="Hughes D.S."/>
            <person name="Lee S.F."/>
            <person name="Perry T."/>
            <person name="Stroehlein A.J."/>
            <person name="Ansell B.R."/>
            <person name="Breugelmans B."/>
            <person name="Hofmann A."/>
            <person name="Qu J."/>
            <person name="Dugan S."/>
            <person name="Lee S.L."/>
            <person name="Chao H."/>
            <person name="Dinh H."/>
            <person name="Han Y."/>
            <person name="Doddapaneni H.V."/>
            <person name="Worley K.C."/>
            <person name="Muzny D.M."/>
            <person name="Ioannidis P."/>
            <person name="Waterhouse R.M."/>
            <person name="Zdobnov E.M."/>
            <person name="James P.J."/>
            <person name="Bagnall N.H."/>
            <person name="Kotze A.C."/>
            <person name="Gibbs R.A."/>
            <person name="Richards S."/>
            <person name="Batterham P."/>
            <person name="Gasser R.B."/>
        </authorList>
    </citation>
    <scope>NUCLEOTIDE SEQUENCE [LARGE SCALE GENOMIC DNA]</scope>
    <source>
        <strain evidence="3 4">LS</strain>
        <tissue evidence="3">Full body</tissue>
    </source>
</reference>
<accession>A0A0L0C3P7</accession>
<feature type="coiled-coil region" evidence="1">
    <location>
        <begin position="365"/>
        <end position="392"/>
    </location>
</feature>
<feature type="coiled-coil region" evidence="1">
    <location>
        <begin position="313"/>
        <end position="340"/>
    </location>
</feature>
<feature type="region of interest" description="Disordered" evidence="2">
    <location>
        <begin position="1"/>
        <end position="32"/>
    </location>
</feature>
<comment type="caution">
    <text evidence="3">The sequence shown here is derived from an EMBL/GenBank/DDBJ whole genome shotgun (WGS) entry which is preliminary data.</text>
</comment>
<proteinExistence type="predicted"/>
<name>A0A0L0C3P7_LUCCU</name>
<evidence type="ECO:0008006" key="5">
    <source>
        <dbReference type="Google" id="ProtNLM"/>
    </source>
</evidence>
<feature type="coiled-coil region" evidence="1">
    <location>
        <begin position="216"/>
        <end position="265"/>
    </location>
</feature>
<dbReference type="Proteomes" id="UP000037069">
    <property type="component" value="Unassembled WGS sequence"/>
</dbReference>
<evidence type="ECO:0000256" key="1">
    <source>
        <dbReference type="SAM" id="Coils"/>
    </source>
</evidence>
<sequence length="597" mass="69880">MSSADLKKLDNKNEGKSKNGDEVKPGTITRAPKPIVLSSQRFNKIINNATTTDHSKALAEAEEIQKYKEQLKAGNDELVAQFKGNMQRTQEQKLQQIKEQMDKKTKQGIADYEQAKENEAQKRKEKIAKAQQIMERLKPGPRELHSAVLQSEVLRARNVQRSINEEFEKVAAKQERETKKMCNEQALSWIGEEQQRLSERQKNTIAYKKELLQTINENQKQRYEQKKQMIKEQQAAREATDLEIKAQIEKEKAIMEKKKEALRKNALEAMKMVEQRRLRDRMVEEVEDRLCCVYNTGKSQLDALRAEQTKKLANEQQLKIEAEVKKLNNIEDKSKALESERVRRDITTMQLKFTAEEQEKVRKDKAAKQARIEAYLKEMEQQKEAQRKLDEEKRFEMAQRFKNTEVNCIFNEKQRAEKLRQFQDVRSQLNKQIEENKTQKLAEKQAAISCSDNSVEKEHKFFLEYARNLMEDAQQKGRPLYPFVKVVHQYKRDNQIDCDRKVAKHLQSNVPIGEKHLNTQLTSEKTDEDRQDSTRESILQNCLKINEIIKADSSQQENKTATEIDITPKDDCALHLHLRYSMDELKKMNQFSAPTCH</sequence>
<feature type="region of interest" description="Disordered" evidence="2">
    <location>
        <begin position="515"/>
        <end position="535"/>
    </location>
</feature>
<dbReference type="STRING" id="7375.A0A0L0C3P7"/>
<keyword evidence="4" id="KW-1185">Reference proteome</keyword>
<dbReference type="AlphaFoldDB" id="A0A0L0C3P7"/>
<dbReference type="PANTHER" id="PTHR39944:SF1">
    <property type="entry name" value="CALDESMON-RELATED PROTEIN-RELATED"/>
    <property type="match status" value="1"/>
</dbReference>
<evidence type="ECO:0000313" key="4">
    <source>
        <dbReference type="Proteomes" id="UP000037069"/>
    </source>
</evidence>
<feature type="coiled-coil region" evidence="1">
    <location>
        <begin position="87"/>
        <end position="133"/>
    </location>
</feature>
<dbReference type="OrthoDB" id="331765at2759"/>
<feature type="compositionally biased region" description="Basic and acidic residues" evidence="2">
    <location>
        <begin position="1"/>
        <end position="24"/>
    </location>
</feature>
<dbReference type="EMBL" id="JRES01001015">
    <property type="protein sequence ID" value="KNC26104.1"/>
    <property type="molecule type" value="Genomic_DNA"/>
</dbReference>
<protein>
    <recommendedName>
        <fullName evidence="5">Trichohyalin-plectin-homology domain-containing protein</fullName>
    </recommendedName>
</protein>
<dbReference type="OMA" id="EMHFRSQ"/>
<feature type="compositionally biased region" description="Basic and acidic residues" evidence="2">
    <location>
        <begin position="524"/>
        <end position="535"/>
    </location>
</feature>
<dbReference type="PANTHER" id="PTHR39944">
    <property type="match status" value="1"/>
</dbReference>
<evidence type="ECO:0000256" key="2">
    <source>
        <dbReference type="SAM" id="MobiDB-lite"/>
    </source>
</evidence>
<organism evidence="3 4">
    <name type="scientific">Lucilia cuprina</name>
    <name type="common">Green bottle fly</name>
    <name type="synonym">Australian sheep blowfly</name>
    <dbReference type="NCBI Taxonomy" id="7375"/>
    <lineage>
        <taxon>Eukaryota</taxon>
        <taxon>Metazoa</taxon>
        <taxon>Ecdysozoa</taxon>
        <taxon>Arthropoda</taxon>
        <taxon>Hexapoda</taxon>
        <taxon>Insecta</taxon>
        <taxon>Pterygota</taxon>
        <taxon>Neoptera</taxon>
        <taxon>Endopterygota</taxon>
        <taxon>Diptera</taxon>
        <taxon>Brachycera</taxon>
        <taxon>Muscomorpha</taxon>
        <taxon>Oestroidea</taxon>
        <taxon>Calliphoridae</taxon>
        <taxon>Luciliinae</taxon>
        <taxon>Lucilia</taxon>
    </lineage>
</organism>
<evidence type="ECO:0000313" key="3">
    <source>
        <dbReference type="EMBL" id="KNC26104.1"/>
    </source>
</evidence>